<dbReference type="EMBL" id="DUZY01000003">
    <property type="protein sequence ID" value="DAD33442.1"/>
    <property type="molecule type" value="Genomic_DNA"/>
</dbReference>
<comment type="caution">
    <text evidence="1">The sequence shown here is derived from an EMBL/GenBank/DDBJ whole genome shotgun (WGS) entry which is preliminary data.</text>
</comment>
<evidence type="ECO:0000313" key="2">
    <source>
        <dbReference type="Proteomes" id="UP000607653"/>
    </source>
</evidence>
<dbReference type="Proteomes" id="UP000607653">
    <property type="component" value="Unassembled WGS sequence"/>
</dbReference>
<organism evidence="1 2">
    <name type="scientific">Nelumbo nucifera</name>
    <name type="common">Sacred lotus</name>
    <dbReference type="NCBI Taxonomy" id="4432"/>
    <lineage>
        <taxon>Eukaryota</taxon>
        <taxon>Viridiplantae</taxon>
        <taxon>Streptophyta</taxon>
        <taxon>Embryophyta</taxon>
        <taxon>Tracheophyta</taxon>
        <taxon>Spermatophyta</taxon>
        <taxon>Magnoliopsida</taxon>
        <taxon>Proteales</taxon>
        <taxon>Nelumbonaceae</taxon>
        <taxon>Nelumbo</taxon>
    </lineage>
</organism>
<protein>
    <submittedName>
        <fullName evidence="1">Uncharacterized protein</fullName>
    </submittedName>
</protein>
<keyword evidence="2" id="KW-1185">Reference proteome</keyword>
<accession>A0A822YLN5</accession>
<evidence type="ECO:0000313" key="1">
    <source>
        <dbReference type="EMBL" id="DAD33442.1"/>
    </source>
</evidence>
<name>A0A822YLN5_NELNU</name>
<sequence length="39" mass="4371">MAMQENLPAQMGDGINNQFKGYAQMEFYENNCLVGGRSI</sequence>
<gene>
    <name evidence="1" type="ORF">HUJ06_012293</name>
</gene>
<proteinExistence type="predicted"/>
<reference evidence="1 2" key="1">
    <citation type="journal article" date="2020" name="Mol. Biol. Evol.">
        <title>Distinct Expression and Methylation Patterns for Genes with Different Fates following a Single Whole-Genome Duplication in Flowering Plants.</title>
        <authorList>
            <person name="Shi T."/>
            <person name="Rahmani R.S."/>
            <person name="Gugger P.F."/>
            <person name="Wang M."/>
            <person name="Li H."/>
            <person name="Zhang Y."/>
            <person name="Li Z."/>
            <person name="Wang Q."/>
            <person name="Van de Peer Y."/>
            <person name="Marchal K."/>
            <person name="Chen J."/>
        </authorList>
    </citation>
    <scope>NUCLEOTIDE SEQUENCE [LARGE SCALE GENOMIC DNA]</scope>
    <source>
        <tissue evidence="1">Leaf</tissue>
    </source>
</reference>
<dbReference type="AlphaFoldDB" id="A0A822YLN5"/>